<feature type="signal peptide" evidence="4">
    <location>
        <begin position="1"/>
        <end position="24"/>
    </location>
</feature>
<dbReference type="InterPro" id="IPR000914">
    <property type="entry name" value="SBP_5_dom"/>
</dbReference>
<gene>
    <name evidence="6" type="ORF">CYD53_105352</name>
</gene>
<sequence length="530" mass="58248">MDRRRFMKAGAAAALAGISAPALSQQSRQKVLRFVPYTDLTIFDPMWSTVDITRDYGYMIYDTLFGLDASFQPQPQLAEGLLWGDDGRSCTITLRAGITFHDGVPIRARDCVASLKRWSQVAPMGATLFALTDELVAVDDRTLRFRLKRPFPILPAVLGQLSAPVPLIMPERVAQTDVKTQITDRTGSGPFKFKADEFQLGNLAVFEKFQGYRPTPNTARGLTAGPKMVHFERVEWRRIPDAATAAAALQTGDVDWIGGPTSETVELLAGFKDIDLPRLEDIPSMAMMRINALHAPFNNKKIRQALLPAIDQAEFCMSVAGTNPQNFATGSGFFPPGTALASDAGLEALKGPRSIEKARQLLKEAGYANERVRLLGAADSPASTTPLAQVAADMLGRLGLNLDIALLDNASVAQRRRSEEPVDKGGWSLSCWLFPGSWFVDPGTNIMLRGNGRNAWFGWPTIPKLEELRDAWLNASSVHDRKRIAQDMQVVAMDELPAIPLGAVYRQTALKKDLVDRVPTATVFWNIRRG</sequence>
<dbReference type="SUPFAM" id="SSF53850">
    <property type="entry name" value="Periplasmic binding protein-like II"/>
    <property type="match status" value="1"/>
</dbReference>
<dbReference type="EMBL" id="PQFZ01000005">
    <property type="protein sequence ID" value="POR52687.1"/>
    <property type="molecule type" value="Genomic_DNA"/>
</dbReference>
<dbReference type="PIRSF" id="PIRSF002741">
    <property type="entry name" value="MppA"/>
    <property type="match status" value="1"/>
</dbReference>
<dbReference type="Pfam" id="PF00496">
    <property type="entry name" value="SBP_bac_5"/>
    <property type="match status" value="1"/>
</dbReference>
<name>A0A2S4ME27_9HYPH</name>
<comment type="similarity">
    <text evidence="2">Belongs to the bacterial solute-binding protein 5 family.</text>
</comment>
<dbReference type="GO" id="GO:0015833">
    <property type="term" value="P:peptide transport"/>
    <property type="evidence" value="ECO:0007669"/>
    <property type="project" value="TreeGrafter"/>
</dbReference>
<feature type="chain" id="PRO_5015578685" evidence="4">
    <location>
        <begin position="25"/>
        <end position="530"/>
    </location>
</feature>
<feature type="domain" description="Solute-binding protein family 5" evidence="5">
    <location>
        <begin position="72"/>
        <end position="444"/>
    </location>
</feature>
<dbReference type="OrthoDB" id="9803988at2"/>
<comment type="caution">
    <text evidence="6">The sequence shown here is derived from an EMBL/GenBank/DDBJ whole genome shotgun (WGS) entry which is preliminary data.</text>
</comment>
<keyword evidence="3 4" id="KW-0732">Signal</keyword>
<reference evidence="6 7" key="1">
    <citation type="submission" date="2018-01" db="EMBL/GenBank/DDBJ databases">
        <title>Genomic Encyclopedia of Type Strains, Phase III (KMG-III): the genomes of soil and plant-associated and newly described type strains.</title>
        <authorList>
            <person name="Whitman W."/>
        </authorList>
    </citation>
    <scope>NUCLEOTIDE SEQUENCE [LARGE SCALE GENOMIC DNA]</scope>
    <source>
        <strain evidence="6 7">1131</strain>
    </source>
</reference>
<evidence type="ECO:0000313" key="7">
    <source>
        <dbReference type="Proteomes" id="UP000236919"/>
    </source>
</evidence>
<protein>
    <submittedName>
        <fullName evidence="6">Peptide/nickel transport system substrate-binding protein</fullName>
    </submittedName>
</protein>
<dbReference type="PANTHER" id="PTHR30290:SF38">
    <property type="entry name" value="D,D-DIPEPTIDE-BINDING PERIPLASMIC PROTEIN DDPA-RELATED"/>
    <property type="match status" value="1"/>
</dbReference>
<keyword evidence="7" id="KW-1185">Reference proteome</keyword>
<dbReference type="InterPro" id="IPR039424">
    <property type="entry name" value="SBP_5"/>
</dbReference>
<dbReference type="Gene3D" id="3.10.105.10">
    <property type="entry name" value="Dipeptide-binding Protein, Domain 3"/>
    <property type="match status" value="1"/>
</dbReference>
<dbReference type="Proteomes" id="UP000236919">
    <property type="component" value="Unassembled WGS sequence"/>
</dbReference>
<organism evidence="6 7">
    <name type="scientific">Bosea psychrotolerans</name>
    <dbReference type="NCBI Taxonomy" id="1871628"/>
    <lineage>
        <taxon>Bacteria</taxon>
        <taxon>Pseudomonadati</taxon>
        <taxon>Pseudomonadota</taxon>
        <taxon>Alphaproteobacteria</taxon>
        <taxon>Hyphomicrobiales</taxon>
        <taxon>Boseaceae</taxon>
        <taxon>Bosea</taxon>
    </lineage>
</organism>
<dbReference type="GO" id="GO:1904680">
    <property type="term" value="F:peptide transmembrane transporter activity"/>
    <property type="evidence" value="ECO:0007669"/>
    <property type="project" value="TreeGrafter"/>
</dbReference>
<dbReference type="InterPro" id="IPR030678">
    <property type="entry name" value="Peptide/Ni-bd"/>
</dbReference>
<proteinExistence type="inferred from homology"/>
<dbReference type="AlphaFoldDB" id="A0A2S4ME27"/>
<evidence type="ECO:0000256" key="1">
    <source>
        <dbReference type="ARBA" id="ARBA00004418"/>
    </source>
</evidence>
<dbReference type="Gene3D" id="3.40.190.10">
    <property type="entry name" value="Periplasmic binding protein-like II"/>
    <property type="match status" value="1"/>
</dbReference>
<dbReference type="GO" id="GO:0030288">
    <property type="term" value="C:outer membrane-bounded periplasmic space"/>
    <property type="evidence" value="ECO:0007669"/>
    <property type="project" value="UniProtKB-ARBA"/>
</dbReference>
<dbReference type="RefSeq" id="WP_103718280.1">
    <property type="nucleotide sequence ID" value="NZ_PQFZ01000005.1"/>
</dbReference>
<dbReference type="InterPro" id="IPR019546">
    <property type="entry name" value="TAT_signal_bac_arc"/>
</dbReference>
<dbReference type="GO" id="GO:0043190">
    <property type="term" value="C:ATP-binding cassette (ABC) transporter complex"/>
    <property type="evidence" value="ECO:0007669"/>
    <property type="project" value="InterPro"/>
</dbReference>
<comment type="subcellular location">
    <subcellularLocation>
        <location evidence="1">Periplasm</location>
    </subcellularLocation>
</comment>
<dbReference type="CDD" id="cd08502">
    <property type="entry name" value="PBP2_NikA_DppA_OppA_like_16"/>
    <property type="match status" value="1"/>
</dbReference>
<evidence type="ECO:0000256" key="2">
    <source>
        <dbReference type="ARBA" id="ARBA00005695"/>
    </source>
</evidence>
<accession>A0A2S4ME27</accession>
<dbReference type="PANTHER" id="PTHR30290">
    <property type="entry name" value="PERIPLASMIC BINDING COMPONENT OF ABC TRANSPORTER"/>
    <property type="match status" value="1"/>
</dbReference>
<dbReference type="NCBIfam" id="TIGR01409">
    <property type="entry name" value="TAT_signal_seq"/>
    <property type="match status" value="1"/>
</dbReference>
<evidence type="ECO:0000259" key="5">
    <source>
        <dbReference type="Pfam" id="PF00496"/>
    </source>
</evidence>
<evidence type="ECO:0000313" key="6">
    <source>
        <dbReference type="EMBL" id="POR52687.1"/>
    </source>
</evidence>
<evidence type="ECO:0000256" key="3">
    <source>
        <dbReference type="ARBA" id="ARBA00022729"/>
    </source>
</evidence>
<evidence type="ECO:0000256" key="4">
    <source>
        <dbReference type="SAM" id="SignalP"/>
    </source>
</evidence>